<protein>
    <submittedName>
        <fullName evidence="1">Uncharacterized protein</fullName>
    </submittedName>
</protein>
<reference evidence="1" key="1">
    <citation type="submission" date="2021-08" db="EMBL/GenBank/DDBJ databases">
        <title>Novel anaerobic bacterium isolated from sea squirt in East Sea, Republic of Korea.</title>
        <authorList>
            <person name="Nguyen T.H."/>
            <person name="Li Z."/>
            <person name="Lee Y.-J."/>
            <person name="Ko J."/>
            <person name="Kim S.-G."/>
        </authorList>
    </citation>
    <scope>NUCLEOTIDE SEQUENCE</scope>
    <source>
        <strain evidence="1">KCTC 25031</strain>
    </source>
</reference>
<organism evidence="1 2">
    <name type="scientific">Halosquirtibacter laminarini</name>
    <dbReference type="NCBI Taxonomy" id="3374600"/>
    <lineage>
        <taxon>Bacteria</taxon>
        <taxon>Pseudomonadati</taxon>
        <taxon>Bacteroidota</taxon>
        <taxon>Bacteroidia</taxon>
        <taxon>Marinilabiliales</taxon>
        <taxon>Prolixibacteraceae</taxon>
        <taxon>Halosquirtibacter</taxon>
    </lineage>
</organism>
<accession>A0AC61NMJ1</accession>
<gene>
    <name evidence="1" type="ORF">K4L44_14890</name>
</gene>
<proteinExistence type="predicted"/>
<dbReference type="Proteomes" id="UP000826212">
    <property type="component" value="Chromosome"/>
</dbReference>
<dbReference type="EMBL" id="CP081303">
    <property type="protein sequence ID" value="QZE13817.1"/>
    <property type="molecule type" value="Genomic_DNA"/>
</dbReference>
<keyword evidence="2" id="KW-1185">Reference proteome</keyword>
<evidence type="ECO:0000313" key="1">
    <source>
        <dbReference type="EMBL" id="QZE13817.1"/>
    </source>
</evidence>
<name>A0AC61NMJ1_9BACT</name>
<sequence>MKRLIYLAITLFMVGCSAPKQVVQQPTTPANGMTEVVSYCSGSKYQSSEGIFRASGDFTSKDRMYAETMALQSAQTNLASEIEVTVKKAMEAYMGVHSNADNEDVIRRTQDLVKNNINQTLRGVVTICKKTMMNNNTGKYTCYIAVELNGDNVLKELNKGLSSDDKMRMDYDYQKFRKQVSSEMSNNK</sequence>
<evidence type="ECO:0000313" key="2">
    <source>
        <dbReference type="Proteomes" id="UP000826212"/>
    </source>
</evidence>